<name>A0ABY5JQT9_9BACI</name>
<dbReference type="RefSeq" id="WP_256706655.1">
    <property type="nucleotide sequence ID" value="NZ_CP101914.1"/>
</dbReference>
<gene>
    <name evidence="2" type="ORF">NP439_14260</name>
</gene>
<proteinExistence type="predicted"/>
<evidence type="ECO:0000313" key="2">
    <source>
        <dbReference type="EMBL" id="UUI01222.1"/>
    </source>
</evidence>
<dbReference type="Proteomes" id="UP001059773">
    <property type="component" value="Chromosome"/>
</dbReference>
<keyword evidence="3" id="KW-1185">Reference proteome</keyword>
<dbReference type="Pfam" id="PF04754">
    <property type="entry name" value="Transposase_31"/>
    <property type="match status" value="1"/>
</dbReference>
<accession>A0ABY5JQT9</accession>
<organism evidence="2 3">
    <name type="scientific">Oceanobacillus jeddahense</name>
    <dbReference type="NCBI Taxonomy" id="1462527"/>
    <lineage>
        <taxon>Bacteria</taxon>
        <taxon>Bacillati</taxon>
        <taxon>Bacillota</taxon>
        <taxon>Bacilli</taxon>
        <taxon>Bacillales</taxon>
        <taxon>Bacillaceae</taxon>
        <taxon>Oceanobacillus</taxon>
    </lineage>
</organism>
<protein>
    <submittedName>
        <fullName evidence="2">Rpn family recombination-promoting nuclease/putative transposase</fullName>
    </submittedName>
</protein>
<feature type="domain" description="Transposase (putative) YhgA-like" evidence="1">
    <location>
        <begin position="49"/>
        <end position="118"/>
    </location>
</feature>
<dbReference type="EMBL" id="CP101914">
    <property type="protein sequence ID" value="UUI01222.1"/>
    <property type="molecule type" value="Genomic_DNA"/>
</dbReference>
<dbReference type="InterPro" id="IPR006842">
    <property type="entry name" value="Transposase_31"/>
</dbReference>
<reference evidence="2" key="1">
    <citation type="submission" date="2022-07" db="EMBL/GenBank/DDBJ databases">
        <title>FELIX.</title>
        <authorList>
            <person name="Wan K.H."/>
            <person name="Park S."/>
            <person name="Lawrence Q."/>
            <person name="Eichenberger J.P."/>
            <person name="Booth B.W."/>
            <person name="Piaggio A.J."/>
            <person name="Chandler J.C."/>
            <person name="Franklin A.B."/>
            <person name="Celniker S.E."/>
        </authorList>
    </citation>
    <scope>NUCLEOTIDE SEQUENCE</scope>
    <source>
        <strain evidence="2">QA-1986 374</strain>
    </source>
</reference>
<sequence>MLNTIKENTNSYRRNYPDYDGLWKKLIEELFQEFMVFFAPDLYLEIDFEQGVDFKNLELFQFVMKFKKGTKYSDKIVKVHLKNGKEKYIFIHIEVQAVGKKEFSERMFKYFYRIYDKTKLPSAGVFAFLPLKVS</sequence>
<evidence type="ECO:0000259" key="1">
    <source>
        <dbReference type="Pfam" id="PF04754"/>
    </source>
</evidence>
<evidence type="ECO:0000313" key="3">
    <source>
        <dbReference type="Proteomes" id="UP001059773"/>
    </source>
</evidence>